<dbReference type="Proteomes" id="UP000554235">
    <property type="component" value="Unassembled WGS sequence"/>
</dbReference>
<sequence>MPQAEAPSASRYSPHNAWTESPVRVDALQVHSAEAMRGTEIWSQGQGLLGYYRWLRRARAARPVMSEPMAVLHHGYPAKERYGDARLCVAKTTGPHPPEPQKTSHKRNYITYKRLGNFLKGQLLAVSISRCPPRPWRARGQWSPSPDRPRLAHGVKAIESKLLRIAPRNLDSIFAELKIEDLKSLEYLNVRRDRCQLHPTARSRQSDCRSRLGGCKRRGPGSTPV</sequence>
<dbReference type="AlphaFoldDB" id="A0A8H4KYV0"/>
<evidence type="ECO:0000313" key="2">
    <source>
        <dbReference type="EMBL" id="KAF4459817.1"/>
    </source>
</evidence>
<accession>A0A8H4KYV0</accession>
<proteinExistence type="predicted"/>
<protein>
    <submittedName>
        <fullName evidence="2">Uncharacterized protein</fullName>
    </submittedName>
</protein>
<dbReference type="EMBL" id="JAADYS010002083">
    <property type="protein sequence ID" value="KAF4459817.1"/>
    <property type="molecule type" value="Genomic_DNA"/>
</dbReference>
<keyword evidence="3" id="KW-1185">Reference proteome</keyword>
<comment type="caution">
    <text evidence="2">The sequence shown here is derived from an EMBL/GenBank/DDBJ whole genome shotgun (WGS) entry which is preliminary data.</text>
</comment>
<reference evidence="2 3" key="1">
    <citation type="submission" date="2020-01" db="EMBL/GenBank/DDBJ databases">
        <title>Identification and distribution of gene clusters putatively required for synthesis of sphingolipid metabolism inhibitors in phylogenetically diverse species of the filamentous fungus Fusarium.</title>
        <authorList>
            <person name="Kim H.-S."/>
            <person name="Busman M."/>
            <person name="Brown D.W."/>
            <person name="Divon H."/>
            <person name="Uhlig S."/>
            <person name="Proctor R.H."/>
        </authorList>
    </citation>
    <scope>NUCLEOTIDE SEQUENCE [LARGE SCALE GENOMIC DNA]</scope>
    <source>
        <strain evidence="2 3">NRRL 20459</strain>
    </source>
</reference>
<feature type="region of interest" description="Disordered" evidence="1">
    <location>
        <begin position="200"/>
        <end position="225"/>
    </location>
</feature>
<evidence type="ECO:0000313" key="3">
    <source>
        <dbReference type="Proteomes" id="UP000554235"/>
    </source>
</evidence>
<organism evidence="2 3">
    <name type="scientific">Fusarium albosuccineum</name>
    <dbReference type="NCBI Taxonomy" id="1237068"/>
    <lineage>
        <taxon>Eukaryota</taxon>
        <taxon>Fungi</taxon>
        <taxon>Dikarya</taxon>
        <taxon>Ascomycota</taxon>
        <taxon>Pezizomycotina</taxon>
        <taxon>Sordariomycetes</taxon>
        <taxon>Hypocreomycetidae</taxon>
        <taxon>Hypocreales</taxon>
        <taxon>Nectriaceae</taxon>
        <taxon>Fusarium</taxon>
        <taxon>Fusarium decemcellulare species complex</taxon>
    </lineage>
</organism>
<evidence type="ECO:0000256" key="1">
    <source>
        <dbReference type="SAM" id="MobiDB-lite"/>
    </source>
</evidence>
<gene>
    <name evidence="2" type="ORF">FALBO_13420</name>
</gene>
<name>A0A8H4KYV0_9HYPO</name>